<reference evidence="3 4" key="1">
    <citation type="submission" date="2021-05" db="EMBL/GenBank/DDBJ databases">
        <title>Molecular characterization for Shewanella algae harboring chromosomal blaOXA-55-like strains isolated from clinical and environment sample.</title>
        <authorList>
            <person name="Ohama Y."/>
            <person name="Aoki K."/>
            <person name="Harada S."/>
            <person name="Moriya K."/>
            <person name="Ishii Y."/>
            <person name="Tateda K."/>
        </authorList>
    </citation>
    <scope>NUCLEOTIDE SEQUENCE [LARGE SCALE GENOMIC DNA]</scope>
    <source>
        <strain evidence="3 4">LMG 23746</strain>
    </source>
</reference>
<dbReference type="PANTHER" id="PTHR35272">
    <property type="entry name" value="THIOL:DISULFIDE INTERCHANGE PROTEIN DSBC-RELATED"/>
    <property type="match status" value="1"/>
</dbReference>
<dbReference type="PROSITE" id="PS51352">
    <property type="entry name" value="THIOREDOXIN_2"/>
    <property type="match status" value="1"/>
</dbReference>
<dbReference type="Pfam" id="PF18312">
    <property type="entry name" value="ScsC_N"/>
    <property type="match status" value="1"/>
</dbReference>
<dbReference type="InterPro" id="IPR013766">
    <property type="entry name" value="Thioredoxin_domain"/>
</dbReference>
<feature type="domain" description="Thioredoxin" evidence="2">
    <location>
        <begin position="79"/>
        <end position="261"/>
    </location>
</feature>
<comment type="caution">
    <text evidence="3">The sequence shown here is derived from an EMBL/GenBank/DDBJ whole genome shotgun (WGS) entry which is preliminary data.</text>
</comment>
<dbReference type="InterPro" id="IPR017937">
    <property type="entry name" value="Thioredoxin_CS"/>
</dbReference>
<dbReference type="Gene3D" id="3.40.30.10">
    <property type="entry name" value="Glutaredoxin"/>
    <property type="match status" value="1"/>
</dbReference>
<dbReference type="EMBL" id="BPFB01000006">
    <property type="protein sequence ID" value="GIU43451.1"/>
    <property type="molecule type" value="Genomic_DNA"/>
</dbReference>
<evidence type="ECO:0000313" key="4">
    <source>
        <dbReference type="Proteomes" id="UP000761574"/>
    </source>
</evidence>
<dbReference type="Pfam" id="PF13462">
    <property type="entry name" value="Thioredoxin_4"/>
    <property type="match status" value="1"/>
</dbReference>
<dbReference type="Proteomes" id="UP000761574">
    <property type="component" value="Unassembled WGS sequence"/>
</dbReference>
<dbReference type="InterPro" id="IPR051470">
    <property type="entry name" value="Thiol:disulfide_interchange"/>
</dbReference>
<name>A0ABQ4P8J4_9GAMM</name>
<dbReference type="PANTHER" id="PTHR35272:SF3">
    <property type="entry name" value="THIOL:DISULFIDE INTERCHANGE PROTEIN DSBC"/>
    <property type="match status" value="1"/>
</dbReference>
<proteinExistence type="predicted"/>
<keyword evidence="4" id="KW-1185">Reference proteome</keyword>
<evidence type="ECO:0000313" key="3">
    <source>
        <dbReference type="EMBL" id="GIU43451.1"/>
    </source>
</evidence>
<gene>
    <name evidence="3" type="ORF">TUM4630_06770</name>
</gene>
<dbReference type="InterPro" id="IPR012336">
    <property type="entry name" value="Thioredoxin-like_fold"/>
</dbReference>
<accession>A0ABQ4P8J4</accession>
<evidence type="ECO:0000256" key="1">
    <source>
        <dbReference type="ARBA" id="ARBA00023284"/>
    </source>
</evidence>
<protein>
    <submittedName>
        <fullName evidence="3">Metal resistance protein</fullName>
    </submittedName>
</protein>
<dbReference type="InterPro" id="IPR041205">
    <property type="entry name" value="ScsC_N"/>
</dbReference>
<organism evidence="3 4">
    <name type="scientific">Shewanella algidipiscicola</name>
    <dbReference type="NCBI Taxonomy" id="614070"/>
    <lineage>
        <taxon>Bacteria</taxon>
        <taxon>Pseudomonadati</taxon>
        <taxon>Pseudomonadota</taxon>
        <taxon>Gammaproteobacteria</taxon>
        <taxon>Alteromonadales</taxon>
        <taxon>Shewanellaceae</taxon>
        <taxon>Shewanella</taxon>
    </lineage>
</organism>
<evidence type="ECO:0000259" key="2">
    <source>
        <dbReference type="PROSITE" id="PS51352"/>
    </source>
</evidence>
<keyword evidence="1" id="KW-0676">Redox-active center</keyword>
<dbReference type="SUPFAM" id="SSF52833">
    <property type="entry name" value="Thioredoxin-like"/>
    <property type="match status" value="1"/>
</dbReference>
<sequence length="270" mass="29720">MSKFMTLLNNRKLPVLALSGVAIAMLAISLPYVSASAHAQTASLSMTQQQEVRAIIKDALVNDPELLKEAIIALQMREQLGADAARQASLEANHEAMYATQSDPWKGSATPEITMVYFTDFNCPYCKKIEPSLNKLVEEFPQLKIVIKMVPLQGEGSKIAVDFAQTVWLNEPEKYLKVKDLLMSSPRGLDAAALAKVAKLTDTERWIGNTDKRVASMVNQNMHLMRDLGIGGTPSMIFADKVIPGLVSYEVLKQQLQEAIAAQEQSAKRS</sequence>
<dbReference type="PROSITE" id="PS00194">
    <property type="entry name" value="THIOREDOXIN_1"/>
    <property type="match status" value="1"/>
</dbReference>
<dbReference type="InterPro" id="IPR036249">
    <property type="entry name" value="Thioredoxin-like_sf"/>
</dbReference>